<comment type="subcellular location">
    <subcellularLocation>
        <location evidence="3">Cytoplasm</location>
    </subcellularLocation>
</comment>
<keyword evidence="5" id="KW-0963">Cytoplasm</keyword>
<dbReference type="KEGG" id="obi:106878154"/>
<organism evidence="13">
    <name type="scientific">Octopus bimaculoides</name>
    <name type="common">California two-spotted octopus</name>
    <dbReference type="NCBI Taxonomy" id="37653"/>
    <lineage>
        <taxon>Eukaryota</taxon>
        <taxon>Metazoa</taxon>
        <taxon>Spiralia</taxon>
        <taxon>Lophotrochozoa</taxon>
        <taxon>Mollusca</taxon>
        <taxon>Cephalopoda</taxon>
        <taxon>Coleoidea</taxon>
        <taxon>Octopodiformes</taxon>
        <taxon>Octopoda</taxon>
        <taxon>Incirrata</taxon>
        <taxon>Octopodidae</taxon>
        <taxon>Octopus</taxon>
    </lineage>
</organism>
<evidence type="ECO:0000256" key="9">
    <source>
        <dbReference type="ARBA" id="ARBA00022857"/>
    </source>
</evidence>
<protein>
    <recommendedName>
        <fullName evidence="11">Cyanocobalamin reductase (cyanide-eliminating)</fullName>
    </recommendedName>
</protein>
<dbReference type="PANTHER" id="PTHR31457:SF2">
    <property type="entry name" value="CYANOCOBALAMIN REDUCTASE _ ALKYLCOBALAMIN DEALKYLASE"/>
    <property type="match status" value="1"/>
</dbReference>
<sequence length="269" mass="31164">MLASELVTLLAVFNATLNQYGYESHPFAVRCYNGINTMDKKFHLNYTDNTLALTVMAAPDVFEKAMKPFICKSNIDDILKKSPTDECNKYYLKKFFDKYPETDFLSSYNMLGPGHPVILSQTAAHVSGAAYYYQRKDVPADTWPANKTIYGFAIHPRYGGWVRIPGVIVFKNLTVPSNFSCLTPPDVVPTTEKRIQLLNEVNNDWSSWKFADIIPVEKKYTPEAKKYFSSYGEKRDKLLKDISKRCYRWKIFKLIVKLFKKFFLRYIKS</sequence>
<dbReference type="CDD" id="cd12959">
    <property type="entry name" value="MMACHC-like"/>
    <property type="match status" value="1"/>
</dbReference>
<keyword evidence="8" id="KW-0274">FAD</keyword>
<keyword evidence="7" id="KW-0288">FMN</keyword>
<evidence type="ECO:0000313" key="13">
    <source>
        <dbReference type="EMBL" id="KOF73960.1"/>
    </source>
</evidence>
<dbReference type="OrthoDB" id="409189at2759"/>
<feature type="signal peptide" evidence="12">
    <location>
        <begin position="1"/>
        <end position="18"/>
    </location>
</feature>
<dbReference type="AlphaFoldDB" id="A0A0L8GBP4"/>
<dbReference type="GO" id="GO:0032451">
    <property type="term" value="F:demethylase activity"/>
    <property type="evidence" value="ECO:0007669"/>
    <property type="project" value="TreeGrafter"/>
</dbReference>
<keyword evidence="6" id="KW-0285">Flavoprotein</keyword>
<dbReference type="PANTHER" id="PTHR31457">
    <property type="entry name" value="METHYLMALONIC ACIDURIA AND HOMOCYSTINURIA TYPE C PROTEIN"/>
    <property type="match status" value="1"/>
</dbReference>
<dbReference type="GO" id="GO:0009235">
    <property type="term" value="P:cobalamin metabolic process"/>
    <property type="evidence" value="ECO:0007669"/>
    <property type="project" value="TreeGrafter"/>
</dbReference>
<evidence type="ECO:0000256" key="5">
    <source>
        <dbReference type="ARBA" id="ARBA00022490"/>
    </source>
</evidence>
<evidence type="ECO:0000256" key="12">
    <source>
        <dbReference type="SAM" id="SignalP"/>
    </source>
</evidence>
<comment type="cofactor">
    <cofactor evidence="2">
        <name>FAD</name>
        <dbReference type="ChEBI" id="CHEBI:57692"/>
    </cofactor>
</comment>
<evidence type="ECO:0000256" key="11">
    <source>
        <dbReference type="ARBA" id="ARBA00031313"/>
    </source>
</evidence>
<gene>
    <name evidence="13" type="ORF">OCBIM_22037026mg</name>
</gene>
<evidence type="ECO:0000256" key="6">
    <source>
        <dbReference type="ARBA" id="ARBA00022630"/>
    </source>
</evidence>
<evidence type="ECO:0000256" key="1">
    <source>
        <dbReference type="ARBA" id="ARBA00001917"/>
    </source>
</evidence>
<dbReference type="GO" id="GO:0071949">
    <property type="term" value="F:FAD binding"/>
    <property type="evidence" value="ECO:0007669"/>
    <property type="project" value="TreeGrafter"/>
</dbReference>
<evidence type="ECO:0000256" key="10">
    <source>
        <dbReference type="ARBA" id="ARBA00023002"/>
    </source>
</evidence>
<evidence type="ECO:0000256" key="7">
    <source>
        <dbReference type="ARBA" id="ARBA00022643"/>
    </source>
</evidence>
<dbReference type="STRING" id="37653.A0A0L8GBP4"/>
<comment type="cofactor">
    <cofactor evidence="1">
        <name>FMN</name>
        <dbReference type="ChEBI" id="CHEBI:58210"/>
    </cofactor>
</comment>
<dbReference type="OMA" id="PIDECAV"/>
<evidence type="ECO:0000256" key="4">
    <source>
        <dbReference type="ARBA" id="ARBA00007762"/>
    </source>
</evidence>
<accession>A0A0L8GBP4</accession>
<dbReference type="Pfam" id="PF16690">
    <property type="entry name" value="MMACHC"/>
    <property type="match status" value="1"/>
</dbReference>
<proteinExistence type="inferred from homology"/>
<dbReference type="GO" id="GO:0005737">
    <property type="term" value="C:cytoplasm"/>
    <property type="evidence" value="ECO:0007669"/>
    <property type="project" value="UniProtKB-SubCell"/>
</dbReference>
<keyword evidence="10" id="KW-0560">Oxidoreductase</keyword>
<evidence type="ECO:0000256" key="2">
    <source>
        <dbReference type="ARBA" id="ARBA00001974"/>
    </source>
</evidence>
<keyword evidence="9" id="KW-0521">NADP</keyword>
<dbReference type="EMBL" id="KQ422909">
    <property type="protein sequence ID" value="KOF73960.1"/>
    <property type="molecule type" value="Genomic_DNA"/>
</dbReference>
<feature type="chain" id="PRO_5005582864" description="Cyanocobalamin reductase (cyanide-eliminating)" evidence="12">
    <location>
        <begin position="19"/>
        <end position="269"/>
    </location>
</feature>
<keyword evidence="12" id="KW-0732">Signal</keyword>
<comment type="similarity">
    <text evidence="4">Belongs to the MMACHC family.</text>
</comment>
<reference evidence="13" key="1">
    <citation type="submission" date="2015-07" db="EMBL/GenBank/DDBJ databases">
        <title>MeaNS - Measles Nucleotide Surveillance Program.</title>
        <authorList>
            <person name="Tran T."/>
            <person name="Druce J."/>
        </authorList>
    </citation>
    <scope>NUCLEOTIDE SEQUENCE</scope>
    <source>
        <strain evidence="13">UCB-OBI-ISO-001</strain>
        <tissue evidence="13">Gonad</tissue>
    </source>
</reference>
<evidence type="ECO:0000256" key="8">
    <source>
        <dbReference type="ARBA" id="ARBA00022827"/>
    </source>
</evidence>
<dbReference type="GO" id="GO:0033787">
    <property type="term" value="F:cyanocobalamin reductase (cyanide-eliminating) (NADP+) activity"/>
    <property type="evidence" value="ECO:0007669"/>
    <property type="project" value="TreeGrafter"/>
</dbReference>
<evidence type="ECO:0000256" key="3">
    <source>
        <dbReference type="ARBA" id="ARBA00004496"/>
    </source>
</evidence>
<dbReference type="InterPro" id="IPR032037">
    <property type="entry name" value="MMACHC"/>
</dbReference>
<name>A0A0L8GBP4_OCTBM</name>